<protein>
    <submittedName>
        <fullName evidence="1">VIR protein</fullName>
    </submittedName>
</protein>
<accession>A0A1G4HDP5</accession>
<organism evidence="1 2">
    <name type="scientific">Plasmodium vivax</name>
    <name type="common">malaria parasite P. vivax</name>
    <dbReference type="NCBI Taxonomy" id="5855"/>
    <lineage>
        <taxon>Eukaryota</taxon>
        <taxon>Sar</taxon>
        <taxon>Alveolata</taxon>
        <taxon>Apicomplexa</taxon>
        <taxon>Aconoidasida</taxon>
        <taxon>Haemosporida</taxon>
        <taxon>Plasmodiidae</taxon>
        <taxon>Plasmodium</taxon>
        <taxon>Plasmodium (Plasmodium)</taxon>
    </lineage>
</organism>
<dbReference type="VEuPathDB" id="PlasmoDB:PVPAM_100008300"/>
<name>A0A1G4HDP5_PLAVI</name>
<dbReference type="EMBL" id="LT615265">
    <property type="protein sequence ID" value="SCO73026.1"/>
    <property type="molecule type" value="Genomic_DNA"/>
</dbReference>
<evidence type="ECO:0000313" key="2">
    <source>
        <dbReference type="Proteomes" id="UP000305196"/>
    </source>
</evidence>
<dbReference type="VEuPathDB" id="PlasmoDB:PVW1_100026000"/>
<gene>
    <name evidence="1" type="ORF">PVC01_100009700</name>
</gene>
<dbReference type="VEuPathDB" id="PlasmoDB:PVP01_1002200"/>
<dbReference type="Proteomes" id="UP000305196">
    <property type="component" value="Chromosome 10"/>
</dbReference>
<proteinExistence type="predicted"/>
<sequence length="343" mass="40257">MDLERWKEKHSFLENVLGIFKEYNTDITDEKYGRYSPCIILNYPEDENRMKYVHFCRKLIRNIWLIYEQTEEDMEQSVILNRGMTKYEHCSYLNKWIYYYLKKVPVPENIIDQIFKITHNMLNANLESYKCKYESLNEDYLEPYNVIKLSLFADNIESIPRILNNALHHDYSACLKYIRECVNIYKKMNKEHCKSIKHEDKKYATTCDVLEIFKVKYESEIYNILPEKDEVLNLKNEKMDPGVELKLNVDEYSVEASEQFSGSLQRNLSTGAAAAAGTGALLLALNKFTSVGKLFRSRKRTPEVGNILEEGPPEAPFLNDPDYMHMNSDTMSYNVGYGTTENY</sequence>
<reference evidence="1 2" key="1">
    <citation type="submission" date="2016-07" db="EMBL/GenBank/DDBJ databases">
        <authorList>
            <consortium name="Pathogen Informatics"/>
        </authorList>
    </citation>
    <scope>NUCLEOTIDE SEQUENCE [LARGE SCALE GENOMIC DNA]</scope>
</reference>
<evidence type="ECO:0000313" key="1">
    <source>
        <dbReference type="EMBL" id="SCO73026.1"/>
    </source>
</evidence>
<dbReference type="AlphaFoldDB" id="A0A1G4HDP5"/>